<dbReference type="AlphaFoldDB" id="D5WDH1"/>
<dbReference type="KEGG" id="bge:BC1002_4809"/>
<feature type="domain" description="Purple acid phosphatase N-terminal" evidence="1">
    <location>
        <begin position="57"/>
        <end position="140"/>
    </location>
</feature>
<evidence type="ECO:0000313" key="2">
    <source>
        <dbReference type="EMBL" id="ADG18774.1"/>
    </source>
</evidence>
<dbReference type="PROSITE" id="PS51318">
    <property type="entry name" value="TAT"/>
    <property type="match status" value="1"/>
</dbReference>
<proteinExistence type="predicted"/>
<dbReference type="InterPro" id="IPR008963">
    <property type="entry name" value="Purple_acid_Pase-like_N"/>
</dbReference>
<organism evidence="2 3">
    <name type="scientific">Paraburkholderia atlantica</name>
    <dbReference type="NCBI Taxonomy" id="2654982"/>
    <lineage>
        <taxon>Bacteria</taxon>
        <taxon>Pseudomonadati</taxon>
        <taxon>Pseudomonadota</taxon>
        <taxon>Betaproteobacteria</taxon>
        <taxon>Burkholderiales</taxon>
        <taxon>Burkholderiaceae</taxon>
        <taxon>Paraburkholderia</taxon>
    </lineage>
</organism>
<dbReference type="HOGENOM" id="CLU_1792872_0_0_4"/>
<protein>
    <submittedName>
        <fullName evidence="2">Metallophosphoesterase</fullName>
    </submittedName>
</protein>
<dbReference type="EMBL" id="CP002014">
    <property type="protein sequence ID" value="ADG18774.1"/>
    <property type="molecule type" value="Genomic_DNA"/>
</dbReference>
<gene>
    <name evidence="2" type="ordered locus">BC1002_4809</name>
</gene>
<dbReference type="Pfam" id="PF16656">
    <property type="entry name" value="Pur_ac_phosph_N"/>
    <property type="match status" value="1"/>
</dbReference>
<dbReference type="STRING" id="640511.BC1002_4809"/>
<dbReference type="GO" id="GO:0003993">
    <property type="term" value="F:acid phosphatase activity"/>
    <property type="evidence" value="ECO:0007669"/>
    <property type="project" value="InterPro"/>
</dbReference>
<dbReference type="eggNOG" id="COG1409">
    <property type="taxonomic scope" value="Bacteria"/>
</dbReference>
<name>D5WDH1_PARAM</name>
<dbReference type="SUPFAM" id="SSF49363">
    <property type="entry name" value="Purple acid phosphatase, N-terminal domain"/>
    <property type="match status" value="1"/>
</dbReference>
<evidence type="ECO:0000259" key="1">
    <source>
        <dbReference type="Pfam" id="PF16656"/>
    </source>
</evidence>
<accession>D5WDH1</accession>
<sequence length="144" mass="15150">MSTRKIVKTTPADEQGASIVSRRGFLKFAGASSLATAAGALASTARAANSGAPDGTPEQIHLTWGSDPTSEVTVSWSSLAPAVNPQVRISGINHGDHAKHTVHAVQSTYTDGINGEIVFNYHARVRDLKADTIYQYEASATTRG</sequence>
<dbReference type="GO" id="GO:0046872">
    <property type="term" value="F:metal ion binding"/>
    <property type="evidence" value="ECO:0007669"/>
    <property type="project" value="InterPro"/>
</dbReference>
<dbReference type="Gene3D" id="2.60.40.380">
    <property type="entry name" value="Purple acid phosphatase-like, N-terminal"/>
    <property type="match status" value="1"/>
</dbReference>
<dbReference type="InterPro" id="IPR015914">
    <property type="entry name" value="PAPs_N"/>
</dbReference>
<dbReference type="Proteomes" id="UP000002190">
    <property type="component" value="Chromosome 2"/>
</dbReference>
<reference evidence="2 3" key="2">
    <citation type="journal article" date="2012" name="J. Bacteriol.">
        <title>Genome Sequences of Burkholderia sp. Strains CCGE1002 and H160, Isolated from Legume Nodules in Mexico and Brazil.</title>
        <authorList>
            <person name="Ormeno-Orrillo E."/>
            <person name="Rogel M.A."/>
            <person name="Chueire L.M."/>
            <person name="Tiedje J.M."/>
            <person name="Martinez-Romero E."/>
            <person name="Hungria M."/>
        </authorList>
    </citation>
    <scope>NUCLEOTIDE SEQUENCE [LARGE SCALE GENOMIC DNA]</scope>
    <source>
        <strain evidence="2 3">CCGE1002</strain>
    </source>
</reference>
<dbReference type="InterPro" id="IPR006311">
    <property type="entry name" value="TAT_signal"/>
</dbReference>
<reference evidence="3" key="1">
    <citation type="submission" date="2010-04" db="EMBL/GenBank/DDBJ databases">
        <title>Complete sequence of chromosome 2 of Burkholderia sp. CCGE1002.</title>
        <authorList>
            <consortium name="US DOE Joint Genome Institute"/>
            <person name="Lucas S."/>
            <person name="Copeland A."/>
            <person name="Lapidus A."/>
            <person name="Cheng J.-F."/>
            <person name="Bruce D."/>
            <person name="Goodwin L."/>
            <person name="Pitluck S."/>
            <person name="Chertkov O."/>
            <person name="Detter J.C."/>
            <person name="Han C."/>
            <person name="Tapia R."/>
            <person name="Land M."/>
            <person name="Hauser L."/>
            <person name="Kyrpides N."/>
            <person name="Ovchinnikova G."/>
            <person name="Martinez-Romero E."/>
            <person name="Hernandez M.A.R."/>
            <person name="Tiedje J.M."/>
            <person name="Woyke T."/>
        </authorList>
    </citation>
    <scope>NUCLEOTIDE SEQUENCE [LARGE SCALE GENOMIC DNA]</scope>
    <source>
        <strain evidence="3">CCGE1002</strain>
    </source>
</reference>
<evidence type="ECO:0000313" key="3">
    <source>
        <dbReference type="Proteomes" id="UP000002190"/>
    </source>
</evidence>